<dbReference type="VEuPathDB" id="AmoebaDB:ACA1_149780"/>
<protein>
    <submittedName>
        <fullName evidence="1">Uncharacterized protein</fullName>
    </submittedName>
</protein>
<dbReference type="RefSeq" id="XP_004351567.1">
    <property type="nucleotide sequence ID" value="XM_004351515.1"/>
</dbReference>
<dbReference type="GeneID" id="14923749"/>
<keyword evidence="2" id="KW-1185">Reference proteome</keyword>
<dbReference type="KEGG" id="acan:ACA1_149780"/>
<dbReference type="Proteomes" id="UP000011083">
    <property type="component" value="Unassembled WGS sequence"/>
</dbReference>
<proteinExistence type="predicted"/>
<evidence type="ECO:0000313" key="2">
    <source>
        <dbReference type="Proteomes" id="UP000011083"/>
    </source>
</evidence>
<sequence length="48" mass="5389">MVSNMQLNCIILNHISGFKNHIYSTGTVTLKAYNYYKQGLNALYSCGT</sequence>
<dbReference type="EMBL" id="KB007870">
    <property type="protein sequence ID" value="ELR22790.1"/>
    <property type="molecule type" value="Genomic_DNA"/>
</dbReference>
<accession>L8HC68</accession>
<reference evidence="1 2" key="1">
    <citation type="journal article" date="2013" name="Genome Biol.">
        <title>Genome of Acanthamoeba castellanii highlights extensive lateral gene transfer and early evolution of tyrosine kinase signaling.</title>
        <authorList>
            <person name="Clarke M."/>
            <person name="Lohan A.J."/>
            <person name="Liu B."/>
            <person name="Lagkouvardos I."/>
            <person name="Roy S."/>
            <person name="Zafar N."/>
            <person name="Bertelli C."/>
            <person name="Schilde C."/>
            <person name="Kianianmomeni A."/>
            <person name="Burglin T.R."/>
            <person name="Frech C."/>
            <person name="Turcotte B."/>
            <person name="Kopec K.O."/>
            <person name="Synnott J.M."/>
            <person name="Choo C."/>
            <person name="Paponov I."/>
            <person name="Finkler A."/>
            <person name="Soon Heng Tan C."/>
            <person name="Hutchins A.P."/>
            <person name="Weinmeier T."/>
            <person name="Rattei T."/>
            <person name="Chu J.S."/>
            <person name="Gimenez G."/>
            <person name="Irimia M."/>
            <person name="Rigden D.J."/>
            <person name="Fitzpatrick D.A."/>
            <person name="Lorenzo-Morales J."/>
            <person name="Bateman A."/>
            <person name="Chiu C.H."/>
            <person name="Tang P."/>
            <person name="Hegemann P."/>
            <person name="Fromm H."/>
            <person name="Raoult D."/>
            <person name="Greub G."/>
            <person name="Miranda-Saavedra D."/>
            <person name="Chen N."/>
            <person name="Nash P."/>
            <person name="Ginger M.L."/>
            <person name="Horn M."/>
            <person name="Schaap P."/>
            <person name="Caler L."/>
            <person name="Loftus B."/>
        </authorList>
    </citation>
    <scope>NUCLEOTIDE SEQUENCE [LARGE SCALE GENOMIC DNA]</scope>
    <source>
        <strain evidence="1 2">Neff</strain>
    </source>
</reference>
<dbReference type="AlphaFoldDB" id="L8HC68"/>
<organism evidence="1 2">
    <name type="scientific">Acanthamoeba castellanii (strain ATCC 30010 / Neff)</name>
    <dbReference type="NCBI Taxonomy" id="1257118"/>
    <lineage>
        <taxon>Eukaryota</taxon>
        <taxon>Amoebozoa</taxon>
        <taxon>Discosea</taxon>
        <taxon>Longamoebia</taxon>
        <taxon>Centramoebida</taxon>
        <taxon>Acanthamoebidae</taxon>
        <taxon>Acanthamoeba</taxon>
    </lineage>
</organism>
<gene>
    <name evidence="1" type="ORF">ACA1_149780</name>
</gene>
<evidence type="ECO:0000313" key="1">
    <source>
        <dbReference type="EMBL" id="ELR22790.1"/>
    </source>
</evidence>
<name>L8HC68_ACACF</name>